<keyword evidence="1" id="KW-1133">Transmembrane helix</keyword>
<accession>A0ABV6K0G6</accession>
<keyword evidence="1" id="KW-0472">Membrane</keyword>
<feature type="transmembrane region" description="Helical" evidence="1">
    <location>
        <begin position="112"/>
        <end position="135"/>
    </location>
</feature>
<reference evidence="2 3" key="1">
    <citation type="submission" date="2024-09" db="EMBL/GenBank/DDBJ databases">
        <authorList>
            <person name="Sun Q."/>
            <person name="Mori K."/>
        </authorList>
    </citation>
    <scope>NUCLEOTIDE SEQUENCE [LARGE SCALE GENOMIC DNA]</scope>
    <source>
        <strain evidence="2 3">TBRC 4575</strain>
    </source>
</reference>
<comment type="caution">
    <text evidence="2">The sequence shown here is derived from an EMBL/GenBank/DDBJ whole genome shotgun (WGS) entry which is preliminary data.</text>
</comment>
<dbReference type="EMBL" id="JBHLUK010000010">
    <property type="protein sequence ID" value="MFC0422966.1"/>
    <property type="molecule type" value="Genomic_DNA"/>
</dbReference>
<dbReference type="Pfam" id="PF11457">
    <property type="entry name" value="DUF3021"/>
    <property type="match status" value="1"/>
</dbReference>
<protein>
    <submittedName>
        <fullName evidence="2">DUF3021 domain-containing protein</fullName>
    </submittedName>
</protein>
<evidence type="ECO:0000313" key="2">
    <source>
        <dbReference type="EMBL" id="MFC0422966.1"/>
    </source>
</evidence>
<dbReference type="InterPro" id="IPR021560">
    <property type="entry name" value="DUF3021"/>
</dbReference>
<proteinExistence type="predicted"/>
<keyword evidence="3" id="KW-1185">Reference proteome</keyword>
<feature type="transmembrane region" description="Helical" evidence="1">
    <location>
        <begin position="12"/>
        <end position="32"/>
    </location>
</feature>
<organism evidence="2 3">
    <name type="scientific">Lactiplantibacillus plajomi</name>
    <dbReference type="NCBI Taxonomy" id="1457217"/>
    <lineage>
        <taxon>Bacteria</taxon>
        <taxon>Bacillati</taxon>
        <taxon>Bacillota</taxon>
        <taxon>Bacilli</taxon>
        <taxon>Lactobacillales</taxon>
        <taxon>Lactobacillaceae</taxon>
        <taxon>Lactiplantibacillus</taxon>
    </lineage>
</organism>
<feature type="transmembrane region" description="Helical" evidence="1">
    <location>
        <begin position="86"/>
        <end position="106"/>
    </location>
</feature>
<evidence type="ECO:0000256" key="1">
    <source>
        <dbReference type="SAM" id="Phobius"/>
    </source>
</evidence>
<sequence>MKRIVKKAVYGVQTGVVLGLVISLIFNYLAGAKRYYPSSPQFSTRFATSLDAVLVSVILWAVMGLVFSLGAVIFGVEDWSLFKRTVVNFFIYYLGFTPLAILAGWFPVTPAYLISFTVIFMIIYVLMWVINVAIVRHQIDKINRRLKRG</sequence>
<keyword evidence="1" id="KW-0812">Transmembrane</keyword>
<evidence type="ECO:0000313" key="3">
    <source>
        <dbReference type="Proteomes" id="UP001589855"/>
    </source>
</evidence>
<feature type="transmembrane region" description="Helical" evidence="1">
    <location>
        <begin position="52"/>
        <end position="74"/>
    </location>
</feature>
<dbReference type="Proteomes" id="UP001589855">
    <property type="component" value="Unassembled WGS sequence"/>
</dbReference>
<dbReference type="RefSeq" id="WP_137644719.1">
    <property type="nucleotide sequence ID" value="NZ_BAABRM010000012.1"/>
</dbReference>
<name>A0ABV6K0G6_9LACO</name>
<gene>
    <name evidence="2" type="ORF">ACFFGS_02125</name>
</gene>